<comment type="caution">
    <text evidence="1">The sequence shown here is derived from an EMBL/GenBank/DDBJ whole genome shotgun (WGS) entry which is preliminary data.</text>
</comment>
<accession>A0A645JII8</accession>
<sequence length="49" mass="5524">MKCGGRHDEHGGVNQAGHAHGDKDVHQFIFEQFLQQAGLFYHHPSLGQR</sequence>
<proteinExistence type="predicted"/>
<reference evidence="1" key="1">
    <citation type="submission" date="2019-08" db="EMBL/GenBank/DDBJ databases">
        <authorList>
            <person name="Kucharzyk K."/>
            <person name="Murdoch R.W."/>
            <person name="Higgins S."/>
            <person name="Loffler F."/>
        </authorList>
    </citation>
    <scope>NUCLEOTIDE SEQUENCE</scope>
</reference>
<evidence type="ECO:0000313" key="1">
    <source>
        <dbReference type="EMBL" id="MPN62509.1"/>
    </source>
</evidence>
<name>A0A645JII8_9ZZZZ</name>
<dbReference type="AlphaFoldDB" id="A0A645JII8"/>
<dbReference type="EMBL" id="VSSQ01140610">
    <property type="protein sequence ID" value="MPN62509.1"/>
    <property type="molecule type" value="Genomic_DNA"/>
</dbReference>
<protein>
    <submittedName>
        <fullName evidence="1">Uncharacterized protein</fullName>
    </submittedName>
</protein>
<gene>
    <name evidence="1" type="ORF">SDC9_210258</name>
</gene>
<organism evidence="1">
    <name type="scientific">bioreactor metagenome</name>
    <dbReference type="NCBI Taxonomy" id="1076179"/>
    <lineage>
        <taxon>unclassified sequences</taxon>
        <taxon>metagenomes</taxon>
        <taxon>ecological metagenomes</taxon>
    </lineage>
</organism>